<dbReference type="InterPro" id="IPR043129">
    <property type="entry name" value="ATPase_NBD"/>
</dbReference>
<dbReference type="InterPro" id="IPR039758">
    <property type="entry name" value="NAGK-like"/>
</dbReference>
<dbReference type="PANTHER" id="PTHR12862">
    <property type="entry name" value="BADF TYPE ATPASE DOMAIN-CONTAINING PROTEIN"/>
    <property type="match status" value="1"/>
</dbReference>
<evidence type="ECO:0000259" key="5">
    <source>
        <dbReference type="Pfam" id="PF01869"/>
    </source>
</evidence>
<dbReference type="EMBL" id="LR788330">
    <property type="protein sequence ID" value="CAB3264192.1"/>
    <property type="molecule type" value="mRNA"/>
</dbReference>
<dbReference type="Pfam" id="PF01869">
    <property type="entry name" value="BcrAD_BadFG"/>
    <property type="match status" value="1"/>
</dbReference>
<evidence type="ECO:0000256" key="2">
    <source>
        <dbReference type="ARBA" id="ARBA00012122"/>
    </source>
</evidence>
<comment type="similarity">
    <text evidence="1">Belongs to the eukaryotic-type N-acetylglucosamine kinase family.</text>
</comment>
<sequence length="335" mass="36776">MPYFGGIEGGGSHSKLAIVNEQGKVVAWIDGPDTNAWQIGVEEVCKRINSMVVEGKKLAGMEPEEKLKTLGLCLSGGEQKAQNQKMVDYFAKEFTDMSEKVTIQTDTFGSISTACSNGGVVLIAGTGSNCQLVNPDGTTHRCGGWGHMLGDEASAFWIAKRAVKYVFDEEDNMEKAPFDVTFVKNEMYKYFKINNQYDLLDHLYTNFKKSFFAGFCKVIAVEGGIVHKDKLCLHLFEEAGIALAKHIIAVAPFIHKSLQDGGLQIVCVGSVFKSWSLLKNGFIKTIRASDTHLKSLTLVELKESSAIGSVLIGAKTFQLPIDLTKNYKVLEKIDV</sequence>
<gene>
    <name evidence="6" type="primary">Nagk</name>
</gene>
<dbReference type="GO" id="GO:0045127">
    <property type="term" value="F:N-acetylglucosamine kinase activity"/>
    <property type="evidence" value="ECO:0007669"/>
    <property type="project" value="UniProtKB-EC"/>
</dbReference>
<proteinExistence type="evidence at transcript level"/>
<dbReference type="Gene3D" id="3.30.420.40">
    <property type="match status" value="1"/>
</dbReference>
<protein>
    <recommendedName>
        <fullName evidence="3">N-acetyl-D-glucosamine kinase</fullName>
        <ecNumber evidence="2">2.7.1.59</ecNumber>
    </recommendedName>
    <alternativeName>
        <fullName evidence="4">GlcNAc kinase</fullName>
    </alternativeName>
</protein>
<dbReference type="SUPFAM" id="SSF53067">
    <property type="entry name" value="Actin-like ATPase domain"/>
    <property type="match status" value="2"/>
</dbReference>
<evidence type="ECO:0000256" key="3">
    <source>
        <dbReference type="ARBA" id="ARBA00014974"/>
    </source>
</evidence>
<dbReference type="CDD" id="cd24078">
    <property type="entry name" value="ASKHA_NBD_NAGK_meta"/>
    <property type="match status" value="1"/>
</dbReference>
<reference evidence="6" key="1">
    <citation type="submission" date="2020-04" db="EMBL/GenBank/DDBJ databases">
        <authorList>
            <person name="Neveu A P."/>
        </authorList>
    </citation>
    <scope>NUCLEOTIDE SEQUENCE</scope>
    <source>
        <tissue evidence="6">Whole embryo</tissue>
    </source>
</reference>
<dbReference type="AlphaFoldDB" id="A0A6F9DL70"/>
<evidence type="ECO:0000313" key="6">
    <source>
        <dbReference type="EMBL" id="CAB3264192.1"/>
    </source>
</evidence>
<dbReference type="EC" id="2.7.1.59" evidence="2"/>
<dbReference type="InterPro" id="IPR002731">
    <property type="entry name" value="ATPase_BadF"/>
</dbReference>
<dbReference type="PANTHER" id="PTHR12862:SF0">
    <property type="entry name" value="N-ACETYL-D-GLUCOSAMINE KINASE"/>
    <property type="match status" value="1"/>
</dbReference>
<feature type="domain" description="ATPase BadF/BadG/BcrA/BcrD type" evidence="5">
    <location>
        <begin position="6"/>
        <end position="311"/>
    </location>
</feature>
<keyword evidence="6" id="KW-0808">Transferase</keyword>
<organism evidence="6">
    <name type="scientific">Phallusia mammillata</name>
    <dbReference type="NCBI Taxonomy" id="59560"/>
    <lineage>
        <taxon>Eukaryota</taxon>
        <taxon>Metazoa</taxon>
        <taxon>Chordata</taxon>
        <taxon>Tunicata</taxon>
        <taxon>Ascidiacea</taxon>
        <taxon>Phlebobranchia</taxon>
        <taxon>Ascidiidae</taxon>
        <taxon>Phallusia</taxon>
    </lineage>
</organism>
<keyword evidence="6" id="KW-0418">Kinase</keyword>
<accession>A0A6F9DL70</accession>
<name>A0A6F9DL70_9ASCI</name>
<evidence type="ECO:0000256" key="4">
    <source>
        <dbReference type="ARBA" id="ARBA00031123"/>
    </source>
</evidence>
<evidence type="ECO:0000256" key="1">
    <source>
        <dbReference type="ARBA" id="ARBA00006198"/>
    </source>
</evidence>